<dbReference type="AlphaFoldDB" id="A0A3A8N8L3"/>
<feature type="region of interest" description="Disordered" evidence="1">
    <location>
        <begin position="96"/>
        <end position="126"/>
    </location>
</feature>
<dbReference type="SUPFAM" id="SSF69118">
    <property type="entry name" value="AhpD-like"/>
    <property type="match status" value="1"/>
</dbReference>
<gene>
    <name evidence="2" type="ORF">D7X12_26090</name>
</gene>
<feature type="compositionally biased region" description="Acidic residues" evidence="1">
    <location>
        <begin position="116"/>
        <end position="126"/>
    </location>
</feature>
<feature type="compositionally biased region" description="Pro residues" evidence="1">
    <location>
        <begin position="103"/>
        <end position="114"/>
    </location>
</feature>
<evidence type="ECO:0000313" key="2">
    <source>
        <dbReference type="EMBL" id="RKH38531.1"/>
    </source>
</evidence>
<evidence type="ECO:0000256" key="1">
    <source>
        <dbReference type="SAM" id="MobiDB-lite"/>
    </source>
</evidence>
<protein>
    <submittedName>
        <fullName evidence="2">Peroxidase</fullName>
    </submittedName>
</protein>
<organism evidence="2 3">
    <name type="scientific">Corallococcus sicarius</name>
    <dbReference type="NCBI Taxonomy" id="2316726"/>
    <lineage>
        <taxon>Bacteria</taxon>
        <taxon>Pseudomonadati</taxon>
        <taxon>Myxococcota</taxon>
        <taxon>Myxococcia</taxon>
        <taxon>Myxococcales</taxon>
        <taxon>Cystobacterineae</taxon>
        <taxon>Myxococcaceae</taxon>
        <taxon>Corallococcus</taxon>
    </lineage>
</organism>
<sequence length="126" mass="13539">MLGSTEHVQAVLDDVATAPIPEAERALFAFVEKLNDASGDVCREDVERLKAEGWSDEAVYDAVSVCALFNFYNRWIDGTGVQGMAPEMYEKSAKRMAAGGYLPGPPVRSPPPSPSDDGDDDGESGR</sequence>
<dbReference type="EMBL" id="RAWG01000192">
    <property type="protein sequence ID" value="RKH38531.1"/>
    <property type="molecule type" value="Genomic_DNA"/>
</dbReference>
<accession>A0A3A8N8L3</accession>
<dbReference type="Proteomes" id="UP000273405">
    <property type="component" value="Unassembled WGS sequence"/>
</dbReference>
<dbReference type="Gene3D" id="1.20.1290.10">
    <property type="entry name" value="AhpD-like"/>
    <property type="match status" value="1"/>
</dbReference>
<dbReference type="OrthoDB" id="122912at2"/>
<reference evidence="3" key="1">
    <citation type="submission" date="2018-09" db="EMBL/GenBank/DDBJ databases">
        <authorList>
            <person name="Livingstone P.G."/>
            <person name="Whitworth D.E."/>
        </authorList>
    </citation>
    <scope>NUCLEOTIDE SEQUENCE [LARGE SCALE GENOMIC DNA]</scope>
    <source>
        <strain evidence="3">CA040B</strain>
    </source>
</reference>
<keyword evidence="2" id="KW-0575">Peroxidase</keyword>
<keyword evidence="2" id="KW-0560">Oxidoreductase</keyword>
<keyword evidence="3" id="KW-1185">Reference proteome</keyword>
<proteinExistence type="predicted"/>
<name>A0A3A8N8L3_9BACT</name>
<dbReference type="InterPro" id="IPR029032">
    <property type="entry name" value="AhpD-like"/>
</dbReference>
<evidence type="ECO:0000313" key="3">
    <source>
        <dbReference type="Proteomes" id="UP000273405"/>
    </source>
</evidence>
<dbReference type="RefSeq" id="WP_120627992.1">
    <property type="nucleotide sequence ID" value="NZ_RAWG01000192.1"/>
</dbReference>
<dbReference type="GO" id="GO:0004601">
    <property type="term" value="F:peroxidase activity"/>
    <property type="evidence" value="ECO:0007669"/>
    <property type="project" value="UniProtKB-KW"/>
</dbReference>
<comment type="caution">
    <text evidence="2">The sequence shown here is derived from an EMBL/GenBank/DDBJ whole genome shotgun (WGS) entry which is preliminary data.</text>
</comment>